<proteinExistence type="predicted"/>
<dbReference type="PATRIC" id="fig|1310607.3.peg.58"/>
<sequence>MHIFEKSPIWAFLFFSFIYQDKFSDIFLIFFDQFLVLIAKTI</sequence>
<protein>
    <submittedName>
        <fullName evidence="1">Uncharacterized protein</fullName>
    </submittedName>
</protein>
<name>A0A009Q4S2_ACIBA</name>
<reference evidence="1 2" key="1">
    <citation type="submission" date="2014-02" db="EMBL/GenBank/DDBJ databases">
        <title>Comparative genomics and transcriptomics to identify genetic mechanisms underlying the emergence of carbapenem resistant Acinetobacter baumannii (CRAb).</title>
        <authorList>
            <person name="Harris A.D."/>
            <person name="Johnson K.J."/>
            <person name="George J."/>
            <person name="Shefchek K."/>
            <person name="Daugherty S.C."/>
            <person name="Parankush S."/>
            <person name="Sadzewicz L."/>
            <person name="Tallon L."/>
            <person name="Sengamalay N."/>
            <person name="Hazen T.H."/>
            <person name="Rasko D.A."/>
        </authorList>
    </citation>
    <scope>NUCLEOTIDE SEQUENCE [LARGE SCALE GENOMIC DNA]</scope>
    <source>
        <strain evidence="1 2">625974</strain>
    </source>
</reference>
<dbReference type="EMBL" id="JEXD01000001">
    <property type="protein sequence ID" value="EXC09820.1"/>
    <property type="molecule type" value="Genomic_DNA"/>
</dbReference>
<dbReference type="Proteomes" id="UP000021108">
    <property type="component" value="Unassembled WGS sequence"/>
</dbReference>
<evidence type="ECO:0000313" key="2">
    <source>
        <dbReference type="Proteomes" id="UP000021108"/>
    </source>
</evidence>
<organism evidence="1 2">
    <name type="scientific">Acinetobacter baumannii 625974</name>
    <dbReference type="NCBI Taxonomy" id="1310607"/>
    <lineage>
        <taxon>Bacteria</taxon>
        <taxon>Pseudomonadati</taxon>
        <taxon>Pseudomonadota</taxon>
        <taxon>Gammaproteobacteria</taxon>
        <taxon>Moraxellales</taxon>
        <taxon>Moraxellaceae</taxon>
        <taxon>Acinetobacter</taxon>
        <taxon>Acinetobacter calcoaceticus/baumannii complex</taxon>
    </lineage>
</organism>
<comment type="caution">
    <text evidence="1">The sequence shown here is derived from an EMBL/GenBank/DDBJ whole genome shotgun (WGS) entry which is preliminary data.</text>
</comment>
<gene>
    <name evidence="1" type="ORF">J506_0057</name>
</gene>
<dbReference type="AlphaFoldDB" id="A0A009Q4S2"/>
<evidence type="ECO:0000313" key="1">
    <source>
        <dbReference type="EMBL" id="EXC09820.1"/>
    </source>
</evidence>
<accession>A0A009Q4S2</accession>